<feature type="compositionally biased region" description="Basic and acidic residues" evidence="1">
    <location>
        <begin position="15"/>
        <end position="28"/>
    </location>
</feature>
<dbReference type="AlphaFoldDB" id="A0A645EJ29"/>
<name>A0A645EJ29_9ZZZZ</name>
<evidence type="ECO:0000313" key="2">
    <source>
        <dbReference type="EMBL" id="MPN01757.1"/>
    </source>
</evidence>
<feature type="compositionally biased region" description="Basic residues" evidence="1">
    <location>
        <begin position="102"/>
        <end position="114"/>
    </location>
</feature>
<protein>
    <submittedName>
        <fullName evidence="2">Uncharacterized protein</fullName>
    </submittedName>
</protein>
<proteinExistence type="predicted"/>
<dbReference type="EMBL" id="VSSQ01047747">
    <property type="protein sequence ID" value="MPN01757.1"/>
    <property type="molecule type" value="Genomic_DNA"/>
</dbReference>
<accession>A0A645EJ29</accession>
<feature type="region of interest" description="Disordered" evidence="1">
    <location>
        <begin position="1"/>
        <end position="28"/>
    </location>
</feature>
<sequence>MAFAGRNSEIPGDGRPQHDGKHARAKRDGCIARIRPEVDHVVDRLRNSCVEQRHHKHTEEIEHRRHHDCRARAHRARRDTGCNRVWRIRPTVDENNAQRQRNGNHQRRVGRKPRQKICKCNRHPLPFSLNWAIWAERQLSPNIRFNIIP</sequence>
<feature type="region of interest" description="Disordered" evidence="1">
    <location>
        <begin position="93"/>
        <end position="114"/>
    </location>
</feature>
<organism evidence="2">
    <name type="scientific">bioreactor metagenome</name>
    <dbReference type="NCBI Taxonomy" id="1076179"/>
    <lineage>
        <taxon>unclassified sequences</taxon>
        <taxon>metagenomes</taxon>
        <taxon>ecological metagenomes</taxon>
    </lineage>
</organism>
<evidence type="ECO:0000256" key="1">
    <source>
        <dbReference type="SAM" id="MobiDB-lite"/>
    </source>
</evidence>
<reference evidence="2" key="1">
    <citation type="submission" date="2019-08" db="EMBL/GenBank/DDBJ databases">
        <authorList>
            <person name="Kucharzyk K."/>
            <person name="Murdoch R.W."/>
            <person name="Higgins S."/>
            <person name="Loffler F."/>
        </authorList>
    </citation>
    <scope>NUCLEOTIDE SEQUENCE</scope>
</reference>
<comment type="caution">
    <text evidence="2">The sequence shown here is derived from an EMBL/GenBank/DDBJ whole genome shotgun (WGS) entry which is preliminary data.</text>
</comment>
<gene>
    <name evidence="2" type="ORF">SDC9_148969</name>
</gene>